<dbReference type="GO" id="GO:0005829">
    <property type="term" value="C:cytosol"/>
    <property type="evidence" value="ECO:0007669"/>
    <property type="project" value="TreeGrafter"/>
</dbReference>
<dbReference type="NCBIfam" id="NF001266">
    <property type="entry name" value="PRK00228.1-1"/>
    <property type="match status" value="1"/>
</dbReference>
<evidence type="ECO:0000256" key="2">
    <source>
        <dbReference type="HAMAP-Rule" id="MF_00758"/>
    </source>
</evidence>
<dbReference type="RefSeq" id="WP_047251744.1">
    <property type="nucleotide sequence ID" value="NZ_CP011367.1"/>
</dbReference>
<dbReference type="OrthoDB" id="9807486at2"/>
<dbReference type="PATRIC" id="fig|106634.4.peg.2581"/>
<dbReference type="Pfam" id="PF02622">
    <property type="entry name" value="DUF179"/>
    <property type="match status" value="1"/>
</dbReference>
<sequence>MKPTPARHEPDCLRDHFLIAMPSLNDGYFSHAVTYICDHDEQGALGLVINQPTEFSLRELLEHVELEPGEDLPEMPVYRGGPVQPEHGFVLHSAEQTWRGSQPITDSIVLTTSRDILEAINAGQGPRRVLIALGHAGWGPGQLESELAENAWLTARADADILFDRPSAERWRAAAELIGIDVNLISPASGHA</sequence>
<gene>
    <name evidence="3" type="ORF">TVD_12665</name>
</gene>
<dbReference type="SUPFAM" id="SSF143456">
    <property type="entry name" value="VC0467-like"/>
    <property type="match status" value="1"/>
</dbReference>
<evidence type="ECO:0000313" key="4">
    <source>
        <dbReference type="Proteomes" id="UP000064201"/>
    </source>
</evidence>
<dbReference type="HAMAP" id="MF_00758">
    <property type="entry name" value="UPF0301"/>
    <property type="match status" value="1"/>
</dbReference>
<dbReference type="PANTHER" id="PTHR30327:SF1">
    <property type="entry name" value="UPF0301 PROTEIN YQGE"/>
    <property type="match status" value="1"/>
</dbReference>
<comment type="similarity">
    <text evidence="1 2">Belongs to the UPF0301 (AlgH) family.</text>
</comment>
<evidence type="ECO:0000313" key="3">
    <source>
        <dbReference type="EMBL" id="AKJ96156.1"/>
    </source>
</evidence>
<dbReference type="Gene3D" id="3.40.1740.10">
    <property type="entry name" value="VC0467-like"/>
    <property type="match status" value="1"/>
</dbReference>
<organism evidence="3 4">
    <name type="scientific">Thioalkalivibrio versutus</name>
    <dbReference type="NCBI Taxonomy" id="106634"/>
    <lineage>
        <taxon>Bacteria</taxon>
        <taxon>Pseudomonadati</taxon>
        <taxon>Pseudomonadota</taxon>
        <taxon>Gammaproteobacteria</taxon>
        <taxon>Chromatiales</taxon>
        <taxon>Ectothiorhodospiraceae</taxon>
        <taxon>Thioalkalivibrio</taxon>
    </lineage>
</organism>
<dbReference type="PANTHER" id="PTHR30327">
    <property type="entry name" value="UNCHARACTERIZED PROTEIN YQGE"/>
    <property type="match status" value="1"/>
</dbReference>
<dbReference type="InterPro" id="IPR003774">
    <property type="entry name" value="AlgH-like"/>
</dbReference>
<dbReference type="EMBL" id="CP011367">
    <property type="protein sequence ID" value="AKJ96156.1"/>
    <property type="molecule type" value="Genomic_DNA"/>
</dbReference>
<protein>
    <recommendedName>
        <fullName evidence="2">UPF0301 protein TVD_12665</fullName>
    </recommendedName>
</protein>
<reference evidence="3 4" key="1">
    <citation type="submission" date="2015-04" db="EMBL/GenBank/DDBJ databases">
        <title>Complete Sequence for the Genome of the Thioalkalivibrio versutus D301.</title>
        <authorList>
            <person name="Mu T."/>
            <person name="Zhou J."/>
            <person name="Xu X."/>
        </authorList>
    </citation>
    <scope>NUCLEOTIDE SEQUENCE [LARGE SCALE GENOMIC DNA]</scope>
    <source>
        <strain evidence="3 4">D301</strain>
    </source>
</reference>
<keyword evidence="4" id="KW-1185">Reference proteome</keyword>
<name>A0A0G3GBH6_9GAMM</name>
<evidence type="ECO:0000256" key="1">
    <source>
        <dbReference type="ARBA" id="ARBA00009600"/>
    </source>
</evidence>
<dbReference type="KEGG" id="tvr:TVD_12665"/>
<dbReference type="STRING" id="106634.TVD_12665"/>
<dbReference type="AlphaFoldDB" id="A0A0G3GBH6"/>
<dbReference type="Proteomes" id="UP000064201">
    <property type="component" value="Chromosome"/>
</dbReference>
<accession>A0A0G3GBH6</accession>
<proteinExistence type="inferred from homology"/>